<feature type="chain" id="PRO_5017455376" description="Lipid A deacylase LpxR family protein" evidence="1">
    <location>
        <begin position="23"/>
        <end position="338"/>
    </location>
</feature>
<sequence>MHNSKPILFYCLLLLGTHTSFAQEAQDLQTDEILWNLQLENDMWGKGSDRHYTHGTQIGWMLLDENTPWISELAESLPWWQEQAEYSLEFTLGQNIYTPADIETPELLTQDRPYAGYLYWGASLNNLHPDASKQGRIAERMAIELGMVGPASLADQTQKLVHRIINTRRPRGWHHQLHNEPTANLFYERKWQNFHSLGQYNDLEISPSFDLALGNLHTYAGAGLLVRWGQGVRTDFGPPSIRPGMLGSIYFKPSQTLHWYFFAGMHTRFVARNLLLDGNTWRSSHAVKRKTWIWDAQAGVAVTYHKWRLAFTNIFRGREFVGQTKGDEYGLISLSFYW</sequence>
<dbReference type="EMBL" id="FNYH01000001">
    <property type="protein sequence ID" value="SEI39692.1"/>
    <property type="molecule type" value="Genomic_DNA"/>
</dbReference>
<feature type="signal peptide" evidence="1">
    <location>
        <begin position="1"/>
        <end position="22"/>
    </location>
</feature>
<gene>
    <name evidence="2" type="ORF">SAMN05421831_101262</name>
</gene>
<keyword evidence="3" id="KW-1185">Reference proteome</keyword>
<dbReference type="Pfam" id="PF09982">
    <property type="entry name" value="LpxR"/>
    <property type="match status" value="1"/>
</dbReference>
<dbReference type="AlphaFoldDB" id="A0A1H6QL21"/>
<evidence type="ECO:0000256" key="1">
    <source>
        <dbReference type="SAM" id="SignalP"/>
    </source>
</evidence>
<protein>
    <recommendedName>
        <fullName evidence="4">Lipid A deacylase LpxR family protein</fullName>
    </recommendedName>
</protein>
<keyword evidence="1" id="KW-0732">Signal</keyword>
<dbReference type="Gene3D" id="2.40.128.140">
    <property type="entry name" value="Outer membrane protein"/>
    <property type="match status" value="1"/>
</dbReference>
<evidence type="ECO:0008006" key="4">
    <source>
        <dbReference type="Google" id="ProtNLM"/>
    </source>
</evidence>
<dbReference type="Proteomes" id="UP000242999">
    <property type="component" value="Unassembled WGS sequence"/>
</dbReference>
<organism evidence="2 3">
    <name type="scientific">Allopseudospirillum japonicum</name>
    <dbReference type="NCBI Taxonomy" id="64971"/>
    <lineage>
        <taxon>Bacteria</taxon>
        <taxon>Pseudomonadati</taxon>
        <taxon>Pseudomonadota</taxon>
        <taxon>Gammaproteobacteria</taxon>
        <taxon>Oceanospirillales</taxon>
        <taxon>Oceanospirillaceae</taxon>
        <taxon>Allopseudospirillum</taxon>
    </lineage>
</organism>
<dbReference type="OrthoDB" id="9776275at2"/>
<dbReference type="RefSeq" id="WP_093308144.1">
    <property type="nucleotide sequence ID" value="NZ_FNYH01000001.1"/>
</dbReference>
<evidence type="ECO:0000313" key="2">
    <source>
        <dbReference type="EMBL" id="SEI39692.1"/>
    </source>
</evidence>
<dbReference type="STRING" id="64971.SAMN05421831_101262"/>
<accession>A0A1H6QL21</accession>
<evidence type="ECO:0000313" key="3">
    <source>
        <dbReference type="Proteomes" id="UP000242999"/>
    </source>
</evidence>
<dbReference type="InterPro" id="IPR018707">
    <property type="entry name" value="LpxR"/>
</dbReference>
<reference evidence="3" key="1">
    <citation type="submission" date="2016-10" db="EMBL/GenBank/DDBJ databases">
        <authorList>
            <person name="Varghese N."/>
            <person name="Submissions S."/>
        </authorList>
    </citation>
    <scope>NUCLEOTIDE SEQUENCE [LARGE SCALE GENOMIC DNA]</scope>
    <source>
        <strain evidence="3">DSM 7165</strain>
    </source>
</reference>
<proteinExistence type="predicted"/>
<dbReference type="InterPro" id="IPR037107">
    <property type="entry name" value="Put_OMP_sf"/>
</dbReference>
<name>A0A1H6QL21_9GAMM</name>